<dbReference type="Proteomes" id="UP000799302">
    <property type="component" value="Unassembled WGS sequence"/>
</dbReference>
<feature type="compositionally biased region" description="Low complexity" evidence="1">
    <location>
        <begin position="238"/>
        <end position="254"/>
    </location>
</feature>
<evidence type="ECO:0000256" key="1">
    <source>
        <dbReference type="SAM" id="MobiDB-lite"/>
    </source>
</evidence>
<evidence type="ECO:0000313" key="4">
    <source>
        <dbReference type="Proteomes" id="UP000799302"/>
    </source>
</evidence>
<dbReference type="EMBL" id="MU004230">
    <property type="protein sequence ID" value="KAF2674761.1"/>
    <property type="molecule type" value="Genomic_DNA"/>
</dbReference>
<evidence type="ECO:0000313" key="3">
    <source>
        <dbReference type="EMBL" id="KAF2674761.1"/>
    </source>
</evidence>
<organism evidence="3 4">
    <name type="scientific">Microthyrium microscopicum</name>
    <dbReference type="NCBI Taxonomy" id="703497"/>
    <lineage>
        <taxon>Eukaryota</taxon>
        <taxon>Fungi</taxon>
        <taxon>Dikarya</taxon>
        <taxon>Ascomycota</taxon>
        <taxon>Pezizomycotina</taxon>
        <taxon>Dothideomycetes</taxon>
        <taxon>Dothideomycetes incertae sedis</taxon>
        <taxon>Microthyriales</taxon>
        <taxon>Microthyriaceae</taxon>
        <taxon>Microthyrium</taxon>
    </lineage>
</organism>
<gene>
    <name evidence="3" type="ORF">BT63DRAFT_420041</name>
</gene>
<feature type="signal peptide" evidence="2">
    <location>
        <begin position="1"/>
        <end position="19"/>
    </location>
</feature>
<feature type="non-terminal residue" evidence="3">
    <location>
        <position position="297"/>
    </location>
</feature>
<feature type="region of interest" description="Disordered" evidence="1">
    <location>
        <begin position="230"/>
        <end position="276"/>
    </location>
</feature>
<accession>A0A6A6UTL3</accession>
<proteinExistence type="predicted"/>
<evidence type="ECO:0000256" key="2">
    <source>
        <dbReference type="SAM" id="SignalP"/>
    </source>
</evidence>
<sequence>MPSILRSLALAALATVTNAQLRFYPNSTFPDGIICPFRDGVYCRSAAGDTPLFVTCKDGIATEDNCINKSGPHTTICRQSSLSAGDAHCGPPDAIISIPPYSNHTANATITSSASSSTKTWVSKPWGSKSWAHNSSTTTTLCSTTPSSTPIMNATVTSSMSSSASTWTSKLWASNSTSTETPCTTTTSTPISSETPCPSSSNSTSIQSSYHPTSWGTGYAHPTTYIRPSWGTGVPKPSQSSSSSSITLSITYTPKPTPTPSPSFSQTNPPSSAGATTSFKLSSVILAAGAGIAATLM</sequence>
<dbReference type="AlphaFoldDB" id="A0A6A6UTL3"/>
<feature type="region of interest" description="Disordered" evidence="1">
    <location>
        <begin position="175"/>
        <end position="212"/>
    </location>
</feature>
<feature type="chain" id="PRO_5025616085" evidence="2">
    <location>
        <begin position="20"/>
        <end position="297"/>
    </location>
</feature>
<protein>
    <submittedName>
        <fullName evidence="3">Uncharacterized protein</fullName>
    </submittedName>
</protein>
<name>A0A6A6UTL3_9PEZI</name>
<feature type="compositionally biased region" description="Low complexity" evidence="1">
    <location>
        <begin position="262"/>
        <end position="272"/>
    </location>
</feature>
<reference evidence="3" key="1">
    <citation type="journal article" date="2020" name="Stud. Mycol.">
        <title>101 Dothideomycetes genomes: a test case for predicting lifestyles and emergence of pathogens.</title>
        <authorList>
            <person name="Haridas S."/>
            <person name="Albert R."/>
            <person name="Binder M."/>
            <person name="Bloem J."/>
            <person name="Labutti K."/>
            <person name="Salamov A."/>
            <person name="Andreopoulos B."/>
            <person name="Baker S."/>
            <person name="Barry K."/>
            <person name="Bills G."/>
            <person name="Bluhm B."/>
            <person name="Cannon C."/>
            <person name="Castanera R."/>
            <person name="Culley D."/>
            <person name="Daum C."/>
            <person name="Ezra D."/>
            <person name="Gonzalez J."/>
            <person name="Henrissat B."/>
            <person name="Kuo A."/>
            <person name="Liang C."/>
            <person name="Lipzen A."/>
            <person name="Lutzoni F."/>
            <person name="Magnuson J."/>
            <person name="Mondo S."/>
            <person name="Nolan M."/>
            <person name="Ohm R."/>
            <person name="Pangilinan J."/>
            <person name="Park H.-J."/>
            <person name="Ramirez L."/>
            <person name="Alfaro M."/>
            <person name="Sun H."/>
            <person name="Tritt A."/>
            <person name="Yoshinaga Y."/>
            <person name="Zwiers L.-H."/>
            <person name="Turgeon B."/>
            <person name="Goodwin S."/>
            <person name="Spatafora J."/>
            <person name="Crous P."/>
            <person name="Grigoriev I."/>
        </authorList>
    </citation>
    <scope>NUCLEOTIDE SEQUENCE</scope>
    <source>
        <strain evidence="3">CBS 115976</strain>
    </source>
</reference>
<keyword evidence="4" id="KW-1185">Reference proteome</keyword>
<feature type="compositionally biased region" description="Low complexity" evidence="1">
    <location>
        <begin position="175"/>
        <end position="209"/>
    </location>
</feature>
<keyword evidence="2" id="KW-0732">Signal</keyword>